<dbReference type="Gene3D" id="1.10.490.10">
    <property type="entry name" value="Globins"/>
    <property type="match status" value="1"/>
</dbReference>
<dbReference type="GO" id="GO:0020037">
    <property type="term" value="F:heme binding"/>
    <property type="evidence" value="ECO:0007669"/>
    <property type="project" value="InterPro"/>
</dbReference>
<keyword evidence="1 5" id="KW-0349">Heme</keyword>
<keyword evidence="2 5" id="KW-0561">Oxygen transport</keyword>
<dbReference type="GO" id="GO:0046872">
    <property type="term" value="F:metal ion binding"/>
    <property type="evidence" value="ECO:0007669"/>
    <property type="project" value="UniProtKB-KW"/>
</dbReference>
<dbReference type="GO" id="GO:0008941">
    <property type="term" value="F:nitric oxide dioxygenase NAD(P)H activity"/>
    <property type="evidence" value="ECO:0007669"/>
    <property type="project" value="TreeGrafter"/>
</dbReference>
<keyword evidence="4" id="KW-0408">Iron</keyword>
<reference evidence="7 8" key="1">
    <citation type="submission" date="2019-03" db="EMBL/GenBank/DDBJ databases">
        <title>Genomic Encyclopedia of Type Strains, Phase IV (KMG-IV): sequencing the most valuable type-strain genomes for metagenomic binning, comparative biology and taxonomic classification.</title>
        <authorList>
            <person name="Goeker M."/>
        </authorList>
    </citation>
    <scope>NUCLEOTIDE SEQUENCE [LARGE SCALE GENOMIC DNA]</scope>
    <source>
        <strain evidence="7 8">DSM 104836</strain>
    </source>
</reference>
<dbReference type="Proteomes" id="UP000295696">
    <property type="component" value="Unassembled WGS sequence"/>
</dbReference>
<evidence type="ECO:0000256" key="5">
    <source>
        <dbReference type="RuleBase" id="RU000356"/>
    </source>
</evidence>
<dbReference type="GO" id="GO:0046210">
    <property type="term" value="P:nitric oxide catabolic process"/>
    <property type="evidence" value="ECO:0007669"/>
    <property type="project" value="TreeGrafter"/>
</dbReference>
<accession>A0A4R3JBY9</accession>
<dbReference type="InterPro" id="IPR000971">
    <property type="entry name" value="Globin"/>
</dbReference>
<dbReference type="InterPro" id="IPR009050">
    <property type="entry name" value="Globin-like_sf"/>
</dbReference>
<gene>
    <name evidence="7" type="ORF">EDD52_108150</name>
</gene>
<feature type="domain" description="Globin" evidence="6">
    <location>
        <begin position="2"/>
        <end position="137"/>
    </location>
</feature>
<dbReference type="PRINTS" id="PR01907">
    <property type="entry name" value="WORMGLOBIN"/>
</dbReference>
<dbReference type="GO" id="GO:0005344">
    <property type="term" value="F:oxygen carrier activity"/>
    <property type="evidence" value="ECO:0007669"/>
    <property type="project" value="UniProtKB-KW"/>
</dbReference>
<comment type="caution">
    <text evidence="7">The sequence shown here is derived from an EMBL/GenBank/DDBJ whole genome shotgun (WGS) entry which is preliminary data.</text>
</comment>
<keyword evidence="8" id="KW-1185">Reference proteome</keyword>
<evidence type="ECO:0000256" key="4">
    <source>
        <dbReference type="ARBA" id="ARBA00023004"/>
    </source>
</evidence>
<dbReference type="PANTHER" id="PTHR43396">
    <property type="entry name" value="FLAVOHEMOPROTEIN"/>
    <property type="match status" value="1"/>
</dbReference>
<evidence type="ECO:0000256" key="3">
    <source>
        <dbReference type="ARBA" id="ARBA00022723"/>
    </source>
</evidence>
<protein>
    <submittedName>
        <fullName evidence="7">Hemoglobin-like flavoprotein</fullName>
    </submittedName>
</protein>
<evidence type="ECO:0000259" key="6">
    <source>
        <dbReference type="PROSITE" id="PS01033"/>
    </source>
</evidence>
<evidence type="ECO:0000256" key="1">
    <source>
        <dbReference type="ARBA" id="ARBA00022617"/>
    </source>
</evidence>
<dbReference type="SUPFAM" id="SSF46458">
    <property type="entry name" value="Globin-like"/>
    <property type="match status" value="1"/>
</dbReference>
<dbReference type="GO" id="GO:0071949">
    <property type="term" value="F:FAD binding"/>
    <property type="evidence" value="ECO:0007669"/>
    <property type="project" value="TreeGrafter"/>
</dbReference>
<keyword evidence="3" id="KW-0479">Metal-binding</keyword>
<name>A0A4R3JBY9_9RHOB</name>
<evidence type="ECO:0000313" key="7">
    <source>
        <dbReference type="EMBL" id="TCS62855.1"/>
    </source>
</evidence>
<dbReference type="RefSeq" id="WP_165907538.1">
    <property type="nucleotide sequence ID" value="NZ_SLZU01000008.1"/>
</dbReference>
<dbReference type="Pfam" id="PF00042">
    <property type="entry name" value="Globin"/>
    <property type="match status" value="1"/>
</dbReference>
<dbReference type="InterPro" id="IPR012292">
    <property type="entry name" value="Globin/Proto"/>
</dbReference>
<dbReference type="GO" id="GO:0019825">
    <property type="term" value="F:oxygen binding"/>
    <property type="evidence" value="ECO:0007669"/>
    <property type="project" value="InterPro"/>
</dbReference>
<dbReference type="PROSITE" id="PS01033">
    <property type="entry name" value="GLOBIN"/>
    <property type="match status" value="1"/>
</dbReference>
<keyword evidence="5" id="KW-0813">Transport</keyword>
<dbReference type="PANTHER" id="PTHR43396:SF3">
    <property type="entry name" value="FLAVOHEMOPROTEIN"/>
    <property type="match status" value="1"/>
</dbReference>
<organism evidence="7 8">
    <name type="scientific">Primorskyibacter sedentarius</name>
    <dbReference type="NCBI Taxonomy" id="745311"/>
    <lineage>
        <taxon>Bacteria</taxon>
        <taxon>Pseudomonadati</taxon>
        <taxon>Pseudomonadota</taxon>
        <taxon>Alphaproteobacteria</taxon>
        <taxon>Rhodobacterales</taxon>
        <taxon>Roseobacteraceae</taxon>
        <taxon>Primorskyibacter</taxon>
    </lineage>
</organism>
<comment type="similarity">
    <text evidence="5">Belongs to the globin family.</text>
</comment>
<dbReference type="AlphaFoldDB" id="A0A4R3JBY9"/>
<evidence type="ECO:0000256" key="2">
    <source>
        <dbReference type="ARBA" id="ARBA00022621"/>
    </source>
</evidence>
<dbReference type="GO" id="GO:0071500">
    <property type="term" value="P:cellular response to nitrosative stress"/>
    <property type="evidence" value="ECO:0007669"/>
    <property type="project" value="TreeGrafter"/>
</dbReference>
<evidence type="ECO:0000313" key="8">
    <source>
        <dbReference type="Proteomes" id="UP000295696"/>
    </source>
</evidence>
<proteinExistence type="inferred from homology"/>
<dbReference type="EMBL" id="SLZU01000008">
    <property type="protein sequence ID" value="TCS62855.1"/>
    <property type="molecule type" value="Genomic_DNA"/>
</dbReference>
<sequence length="144" mass="15439">MTLPNDTAALIHESWAVLARDPDALTAGFYEELFRIAPHFRSMFAGTDRPVQRKKLAAALALIVRNAEDLGPVTTSLQEMGRRHSGYGVRDDDYAIVGAALLTTIERLLGPIFNADVRAAWATAYGAVAAAMQSGAAVPKRSVA</sequence>